<evidence type="ECO:0000313" key="2">
    <source>
        <dbReference type="Proteomes" id="UP000559182"/>
    </source>
</evidence>
<gene>
    <name evidence="1" type="ORF">FHU39_003463</name>
</gene>
<name>A0A839NG35_9MICO</name>
<protein>
    <submittedName>
        <fullName evidence="1">Uncharacterized protein</fullName>
    </submittedName>
</protein>
<dbReference type="EMBL" id="JACHVQ010000003">
    <property type="protein sequence ID" value="MBB2893432.1"/>
    <property type="molecule type" value="Genomic_DNA"/>
</dbReference>
<sequence length="335" mass="35884">MATSDNLPDVTGLLASLRQRFTEEHPAVRYEPEDLSRLGVEAIVRREAGTARTLHSSGVLRFTGSAVVGNSANLDDVGSLSSAWQKAVTATGAALEDVKSVRGKFSASVVLRTQLMLTASPQPGSVVFVVEPKQSPMDEAEPHGQTTTEELAQRPLADRASERLVEFLAAGVDQGAETGDAIARQLRELGPRVGGAVNALALAIDKSNVTLDVSWREPAKPTRRASVDPSKAKFIREVVEGRGLDAEPETLIGPLQTISSRQRWAIETADGLVQFDASELPPADLHRWKVDDWVEVAATVAVRERGDGRMDRKFTATGIREAEPGTLPGPGLDAD</sequence>
<reference evidence="1 2" key="1">
    <citation type="submission" date="2020-08" db="EMBL/GenBank/DDBJ databases">
        <title>Sequencing the genomes of 1000 actinobacteria strains.</title>
        <authorList>
            <person name="Klenk H.-P."/>
        </authorList>
    </citation>
    <scope>NUCLEOTIDE SEQUENCE [LARGE SCALE GENOMIC DNA]</scope>
    <source>
        <strain evidence="1 2">DSM 105369</strain>
    </source>
</reference>
<dbReference type="Proteomes" id="UP000559182">
    <property type="component" value="Unassembled WGS sequence"/>
</dbReference>
<proteinExistence type="predicted"/>
<organism evidence="1 2">
    <name type="scientific">Flexivirga oryzae</name>
    <dbReference type="NCBI Taxonomy" id="1794944"/>
    <lineage>
        <taxon>Bacteria</taxon>
        <taxon>Bacillati</taxon>
        <taxon>Actinomycetota</taxon>
        <taxon>Actinomycetes</taxon>
        <taxon>Micrococcales</taxon>
        <taxon>Dermacoccaceae</taxon>
        <taxon>Flexivirga</taxon>
    </lineage>
</organism>
<keyword evidence="2" id="KW-1185">Reference proteome</keyword>
<accession>A0A839NG35</accession>
<dbReference type="AlphaFoldDB" id="A0A839NG35"/>
<evidence type="ECO:0000313" key="1">
    <source>
        <dbReference type="EMBL" id="MBB2893432.1"/>
    </source>
</evidence>
<comment type="caution">
    <text evidence="1">The sequence shown here is derived from an EMBL/GenBank/DDBJ whole genome shotgun (WGS) entry which is preliminary data.</text>
</comment>
<dbReference type="RefSeq" id="WP_183321833.1">
    <property type="nucleotide sequence ID" value="NZ_JACHVQ010000003.1"/>
</dbReference>